<accession>A0A4C1TYB3</accession>
<dbReference type="Proteomes" id="UP000299102">
    <property type="component" value="Unassembled WGS sequence"/>
</dbReference>
<evidence type="ECO:0000313" key="2">
    <source>
        <dbReference type="EMBL" id="GBP19063.1"/>
    </source>
</evidence>
<feature type="transmembrane region" description="Helical" evidence="1">
    <location>
        <begin position="82"/>
        <end position="101"/>
    </location>
</feature>
<dbReference type="EMBL" id="BGZK01000104">
    <property type="protein sequence ID" value="GBP19063.1"/>
    <property type="molecule type" value="Genomic_DNA"/>
</dbReference>
<keyword evidence="1" id="KW-0472">Membrane</keyword>
<evidence type="ECO:0000256" key="1">
    <source>
        <dbReference type="SAM" id="Phobius"/>
    </source>
</evidence>
<sequence length="163" mass="18541">MVLFSGNPRRARSTCNSTNRHVRIARHSPARRRTSSPPEIIIKSFTSERRDLCARLKGKAERPGGLPARFPGLLPPPTYRSFLRYFCVSQIYLLICGIGLYREADIQRRAREVIVRFSSFCKSIGTARAYTRAARAGRRRHDAAAVARAIEQLHEFTQRDVQG</sequence>
<comment type="caution">
    <text evidence="2">The sequence shown here is derived from an EMBL/GenBank/DDBJ whole genome shotgun (WGS) entry which is preliminary data.</text>
</comment>
<keyword evidence="1" id="KW-0812">Transmembrane</keyword>
<keyword evidence="3" id="KW-1185">Reference proteome</keyword>
<protein>
    <submittedName>
        <fullName evidence="2">Uncharacterized protein</fullName>
    </submittedName>
</protein>
<gene>
    <name evidence="2" type="ORF">EVAR_83375_1</name>
</gene>
<organism evidence="2 3">
    <name type="scientific">Eumeta variegata</name>
    <name type="common">Bagworm moth</name>
    <name type="synonym">Eumeta japonica</name>
    <dbReference type="NCBI Taxonomy" id="151549"/>
    <lineage>
        <taxon>Eukaryota</taxon>
        <taxon>Metazoa</taxon>
        <taxon>Ecdysozoa</taxon>
        <taxon>Arthropoda</taxon>
        <taxon>Hexapoda</taxon>
        <taxon>Insecta</taxon>
        <taxon>Pterygota</taxon>
        <taxon>Neoptera</taxon>
        <taxon>Endopterygota</taxon>
        <taxon>Lepidoptera</taxon>
        <taxon>Glossata</taxon>
        <taxon>Ditrysia</taxon>
        <taxon>Tineoidea</taxon>
        <taxon>Psychidae</taxon>
        <taxon>Oiketicinae</taxon>
        <taxon>Eumeta</taxon>
    </lineage>
</organism>
<proteinExistence type="predicted"/>
<dbReference type="AlphaFoldDB" id="A0A4C1TYB3"/>
<evidence type="ECO:0000313" key="3">
    <source>
        <dbReference type="Proteomes" id="UP000299102"/>
    </source>
</evidence>
<keyword evidence="1" id="KW-1133">Transmembrane helix</keyword>
<reference evidence="2 3" key="1">
    <citation type="journal article" date="2019" name="Commun. Biol.">
        <title>The bagworm genome reveals a unique fibroin gene that provides high tensile strength.</title>
        <authorList>
            <person name="Kono N."/>
            <person name="Nakamura H."/>
            <person name="Ohtoshi R."/>
            <person name="Tomita M."/>
            <person name="Numata K."/>
            <person name="Arakawa K."/>
        </authorList>
    </citation>
    <scope>NUCLEOTIDE SEQUENCE [LARGE SCALE GENOMIC DNA]</scope>
</reference>
<name>A0A4C1TYB3_EUMVA</name>